<dbReference type="InterPro" id="IPR037066">
    <property type="entry name" value="Plug_dom_sf"/>
</dbReference>
<keyword evidence="3 7" id="KW-1134">Transmembrane beta strand</keyword>
<evidence type="ECO:0000256" key="6">
    <source>
        <dbReference type="ARBA" id="ARBA00023237"/>
    </source>
</evidence>
<dbReference type="GO" id="GO:0009279">
    <property type="term" value="C:cell outer membrane"/>
    <property type="evidence" value="ECO:0007669"/>
    <property type="project" value="UniProtKB-SubCell"/>
</dbReference>
<evidence type="ECO:0000256" key="8">
    <source>
        <dbReference type="SAM" id="MobiDB-lite"/>
    </source>
</evidence>
<comment type="caution">
    <text evidence="11">The sequence shown here is derived from an EMBL/GenBank/DDBJ whole genome shotgun (WGS) entry which is preliminary data.</text>
</comment>
<evidence type="ECO:0000256" key="9">
    <source>
        <dbReference type="SAM" id="SignalP"/>
    </source>
</evidence>
<dbReference type="Pfam" id="PF07715">
    <property type="entry name" value="Plug"/>
    <property type="match status" value="1"/>
</dbReference>
<name>A0A3M9NED2_9BACT</name>
<dbReference type="RefSeq" id="WP_123120644.1">
    <property type="nucleotide sequence ID" value="NZ_RJJR01000008.1"/>
</dbReference>
<dbReference type="SUPFAM" id="SSF49464">
    <property type="entry name" value="Carboxypeptidase regulatory domain-like"/>
    <property type="match status" value="1"/>
</dbReference>
<dbReference type="OrthoDB" id="9768177at2"/>
<keyword evidence="9" id="KW-0732">Signal</keyword>
<comment type="subcellular location">
    <subcellularLocation>
        <location evidence="1 7">Cell outer membrane</location>
        <topology evidence="1 7">Multi-pass membrane protein</topology>
    </subcellularLocation>
</comment>
<evidence type="ECO:0000256" key="2">
    <source>
        <dbReference type="ARBA" id="ARBA00022448"/>
    </source>
</evidence>
<feature type="chain" id="PRO_5017983166" evidence="9">
    <location>
        <begin position="22"/>
        <end position="1088"/>
    </location>
</feature>
<dbReference type="InterPro" id="IPR023996">
    <property type="entry name" value="TonB-dep_OMP_SusC/RagA"/>
</dbReference>
<sequence length="1088" mass="117712">MKKRLLLSSLFVLLCFLQSMAQRRTITGTVTTSDGTALVGASVVVVGNRTGETTGPNGNFSISVPPNAKTLRISYVGYADQDVSISGQSNITVSMTPSATNLNEIVVTGYTSQRKKDITGSVAVVDVSDMKKIPSGNAESLLQGQASGVTVTTSGVPGGGAAVRVRGITSLGNSSPLYIVDGVESGTGLRDINPDDIESVQVLKDAGAAAIYGIQGSNGVVVVTTKKGRGKATVTYNMYLGSQQPLKGNVWNLTNTQGYAQAIWNMESNSGVTPDKRTGQFGKDPSQTGPIIPDYIIPEAAKNGDANTDPSTYDISSNQITKASKPGTDWFHEIFKPAMIQNHTVTVSAGSDKSSYLFSMNYFNQEGTLINTYLKKYDVRANTVFNIKDNIRIGENADVVYRQNPGFTNQNEGNSISFTYRTPPIIPVYDIMGNFAGTHAPHLSNSQNPVARQKRTANNKSNSWSMIGNVFADVDFLKHFTAHTSFGGTVENYYYYSFSPTPYNDAEGNTNPNAFTEGAGYNSLWQWTNTLTYSNVIGLHNIKVLGGIEAKKIYDRSFSAGRINYFSSDPNYLILNTGSPTGGVSNNGGAPYQRSLYSQFGRLDYQYNDKYLISATVRRDGASVFDKDHRFGVFPSVSAGWRISQESFLKGVSFFNDLKFRGGWGKLGSINNIGATNPYSLYASGAGYSYYSIDGDPQGATMGFYQSQFGNPLTTWEQDIITNVGLDATILNNKLSLSVEWYKKKISGLLFQKQSLIGNFAGGASQPVVNSGDIQNSGIDGSITFHGSAGSDFKFDIQGTLTSYKSEVVSLPPGYKYQDRNSDGSTRIGAFTRVQPGRAIGEFFGYKVIGLFQDAADVAKSPTQTAANPGRFKYADISGPDGKPDGKIDDQDRTWIGNPNPDFTYGLNINASYKAFDFSIFFYGSQGNQDVNYVKYWTDFPQVFRGGISNDALNKSAILVNSAGQPTTVTDPTAHVANPGATVPVLETAGGFSNSGAFNSFYVEDGSFLKLRSLMLGYTLPISPLKKVGIDKLRIYIQGSNLFTITKYTGLDPELQQSNLSNNSNFGIDFGNYPSNQKQFLFGINASF</sequence>
<accession>A0A3M9NED2</accession>
<evidence type="ECO:0000256" key="5">
    <source>
        <dbReference type="ARBA" id="ARBA00023136"/>
    </source>
</evidence>
<dbReference type="Pfam" id="PF13715">
    <property type="entry name" value="CarbopepD_reg_2"/>
    <property type="match status" value="1"/>
</dbReference>
<reference evidence="11 12" key="1">
    <citation type="submission" date="2018-11" db="EMBL/GenBank/DDBJ databases">
        <title>Draft genome sequence of Ferruginibacter sp. BO-59.</title>
        <authorList>
            <person name="Im W.T."/>
        </authorList>
    </citation>
    <scope>NUCLEOTIDE SEQUENCE [LARGE SCALE GENOMIC DNA]</scope>
    <source>
        <strain evidence="11 12">BO-59</strain>
    </source>
</reference>
<feature type="domain" description="TonB-dependent receptor plug" evidence="10">
    <location>
        <begin position="115"/>
        <end position="220"/>
    </location>
</feature>
<gene>
    <name evidence="11" type="ORF">EFY79_10360</name>
</gene>
<evidence type="ECO:0000256" key="1">
    <source>
        <dbReference type="ARBA" id="ARBA00004571"/>
    </source>
</evidence>
<keyword evidence="2 7" id="KW-0813">Transport</keyword>
<protein>
    <submittedName>
        <fullName evidence="11">TonB-dependent receptor</fullName>
    </submittedName>
</protein>
<dbReference type="Proteomes" id="UP000267223">
    <property type="component" value="Unassembled WGS sequence"/>
</dbReference>
<dbReference type="InterPro" id="IPR036942">
    <property type="entry name" value="Beta-barrel_TonB_sf"/>
</dbReference>
<dbReference type="EMBL" id="RJJR01000008">
    <property type="protein sequence ID" value="RNI36091.1"/>
    <property type="molecule type" value="Genomic_DNA"/>
</dbReference>
<evidence type="ECO:0000256" key="7">
    <source>
        <dbReference type="PROSITE-ProRule" id="PRU01360"/>
    </source>
</evidence>
<comment type="similarity">
    <text evidence="7">Belongs to the TonB-dependent receptor family.</text>
</comment>
<proteinExistence type="inferred from homology"/>
<evidence type="ECO:0000259" key="10">
    <source>
        <dbReference type="Pfam" id="PF07715"/>
    </source>
</evidence>
<dbReference type="NCBIfam" id="TIGR04056">
    <property type="entry name" value="OMP_RagA_SusC"/>
    <property type="match status" value="1"/>
</dbReference>
<dbReference type="Gene3D" id="2.40.170.20">
    <property type="entry name" value="TonB-dependent receptor, beta-barrel domain"/>
    <property type="match status" value="1"/>
</dbReference>
<evidence type="ECO:0000313" key="11">
    <source>
        <dbReference type="EMBL" id="RNI36091.1"/>
    </source>
</evidence>
<dbReference type="PROSITE" id="PS52016">
    <property type="entry name" value="TONB_DEPENDENT_REC_3"/>
    <property type="match status" value="1"/>
</dbReference>
<keyword evidence="6 7" id="KW-0998">Cell outer membrane</keyword>
<dbReference type="Gene3D" id="2.170.130.10">
    <property type="entry name" value="TonB-dependent receptor, plug domain"/>
    <property type="match status" value="1"/>
</dbReference>
<keyword evidence="12" id="KW-1185">Reference proteome</keyword>
<dbReference type="InterPro" id="IPR008969">
    <property type="entry name" value="CarboxyPept-like_regulatory"/>
</dbReference>
<evidence type="ECO:0000256" key="3">
    <source>
        <dbReference type="ARBA" id="ARBA00022452"/>
    </source>
</evidence>
<dbReference type="NCBIfam" id="TIGR04057">
    <property type="entry name" value="SusC_RagA_signa"/>
    <property type="match status" value="1"/>
</dbReference>
<dbReference type="InterPro" id="IPR023997">
    <property type="entry name" value="TonB-dep_OMP_SusC/RagA_CS"/>
</dbReference>
<dbReference type="Gene3D" id="2.60.40.1120">
    <property type="entry name" value="Carboxypeptidase-like, regulatory domain"/>
    <property type="match status" value="1"/>
</dbReference>
<evidence type="ECO:0000256" key="4">
    <source>
        <dbReference type="ARBA" id="ARBA00022692"/>
    </source>
</evidence>
<dbReference type="AlphaFoldDB" id="A0A3M9NED2"/>
<evidence type="ECO:0000313" key="12">
    <source>
        <dbReference type="Proteomes" id="UP000267223"/>
    </source>
</evidence>
<organism evidence="11 12">
    <name type="scientific">Hanamia caeni</name>
    <dbReference type="NCBI Taxonomy" id="2294116"/>
    <lineage>
        <taxon>Bacteria</taxon>
        <taxon>Pseudomonadati</taxon>
        <taxon>Bacteroidota</taxon>
        <taxon>Chitinophagia</taxon>
        <taxon>Chitinophagales</taxon>
        <taxon>Chitinophagaceae</taxon>
        <taxon>Hanamia</taxon>
    </lineage>
</organism>
<keyword evidence="4 7" id="KW-0812">Transmembrane</keyword>
<feature type="region of interest" description="Disordered" evidence="8">
    <location>
        <begin position="869"/>
        <end position="889"/>
    </location>
</feature>
<keyword evidence="11" id="KW-0675">Receptor</keyword>
<dbReference type="InterPro" id="IPR039426">
    <property type="entry name" value="TonB-dep_rcpt-like"/>
</dbReference>
<keyword evidence="5 7" id="KW-0472">Membrane</keyword>
<feature type="signal peptide" evidence="9">
    <location>
        <begin position="1"/>
        <end position="21"/>
    </location>
</feature>
<dbReference type="InterPro" id="IPR012910">
    <property type="entry name" value="Plug_dom"/>
</dbReference>
<dbReference type="SUPFAM" id="SSF56935">
    <property type="entry name" value="Porins"/>
    <property type="match status" value="1"/>
</dbReference>